<dbReference type="PANTHER" id="PTHR43711">
    <property type="entry name" value="TWO-COMPONENT HISTIDINE KINASE"/>
    <property type="match status" value="1"/>
</dbReference>
<dbReference type="SMART" id="SM00387">
    <property type="entry name" value="HATPase_c"/>
    <property type="match status" value="1"/>
</dbReference>
<dbReference type="InterPro" id="IPR035965">
    <property type="entry name" value="PAS-like_dom_sf"/>
</dbReference>
<dbReference type="Gene3D" id="3.30.450.20">
    <property type="entry name" value="PAS domain"/>
    <property type="match status" value="1"/>
</dbReference>
<accession>A0A830GBS9</accession>
<evidence type="ECO:0000256" key="5">
    <source>
        <dbReference type="ARBA" id="ARBA00022777"/>
    </source>
</evidence>
<dbReference type="CDD" id="cd00082">
    <property type="entry name" value="HisKA"/>
    <property type="match status" value="1"/>
</dbReference>
<keyword evidence="3" id="KW-0597">Phosphoprotein</keyword>
<evidence type="ECO:0000256" key="4">
    <source>
        <dbReference type="ARBA" id="ARBA00022679"/>
    </source>
</evidence>
<evidence type="ECO:0000256" key="3">
    <source>
        <dbReference type="ARBA" id="ARBA00022553"/>
    </source>
</evidence>
<dbReference type="InterPro" id="IPR003661">
    <property type="entry name" value="HisK_dim/P_dom"/>
</dbReference>
<feature type="domain" description="PAC" evidence="9">
    <location>
        <begin position="91"/>
        <end position="141"/>
    </location>
</feature>
<keyword evidence="11" id="KW-1185">Reference proteome</keyword>
<dbReference type="SMART" id="SM00388">
    <property type="entry name" value="HisKA"/>
    <property type="match status" value="1"/>
</dbReference>
<dbReference type="InterPro" id="IPR000700">
    <property type="entry name" value="PAS-assoc_C"/>
</dbReference>
<dbReference type="PRINTS" id="PR00344">
    <property type="entry name" value="BCTRLSENSOR"/>
</dbReference>
<dbReference type="EC" id="2.7.13.3" evidence="2"/>
<dbReference type="PANTHER" id="PTHR43711:SF1">
    <property type="entry name" value="HISTIDINE KINASE 1"/>
    <property type="match status" value="1"/>
</dbReference>
<evidence type="ECO:0000313" key="10">
    <source>
        <dbReference type="EMBL" id="GGN16617.1"/>
    </source>
</evidence>
<dbReference type="PROSITE" id="PS50113">
    <property type="entry name" value="PAC"/>
    <property type="match status" value="1"/>
</dbReference>
<dbReference type="Pfam" id="PF02518">
    <property type="entry name" value="HATPase_c"/>
    <property type="match status" value="1"/>
</dbReference>
<dbReference type="InterPro" id="IPR036890">
    <property type="entry name" value="HATPase_C_sf"/>
</dbReference>
<dbReference type="Pfam" id="PF00512">
    <property type="entry name" value="HisKA"/>
    <property type="match status" value="1"/>
</dbReference>
<dbReference type="CDD" id="cd00130">
    <property type="entry name" value="PAS"/>
    <property type="match status" value="1"/>
</dbReference>
<evidence type="ECO:0000256" key="6">
    <source>
        <dbReference type="ARBA" id="ARBA00023012"/>
    </source>
</evidence>
<dbReference type="InterPro" id="IPR050736">
    <property type="entry name" value="Sensor_HK_Regulatory"/>
</dbReference>
<dbReference type="SMART" id="SM00091">
    <property type="entry name" value="PAS"/>
    <property type="match status" value="1"/>
</dbReference>
<dbReference type="SUPFAM" id="SSF55785">
    <property type="entry name" value="PYP-like sensor domain (PAS domain)"/>
    <property type="match status" value="1"/>
</dbReference>
<keyword evidence="6" id="KW-0902">Two-component regulatory system</keyword>
<comment type="caution">
    <text evidence="10">The sequence shown here is derived from an EMBL/GenBank/DDBJ whole genome shotgun (WGS) entry which is preliminary data.</text>
</comment>
<dbReference type="InterPro" id="IPR036097">
    <property type="entry name" value="HisK_dim/P_sf"/>
</dbReference>
<dbReference type="NCBIfam" id="TIGR00229">
    <property type="entry name" value="sensory_box"/>
    <property type="match status" value="1"/>
</dbReference>
<dbReference type="AlphaFoldDB" id="A0A830GBS9"/>
<dbReference type="InterPro" id="IPR003594">
    <property type="entry name" value="HATPase_dom"/>
</dbReference>
<protein>
    <recommendedName>
        <fullName evidence="2">histidine kinase</fullName>
        <ecNumber evidence="2">2.7.13.3</ecNumber>
    </recommendedName>
</protein>
<dbReference type="Proteomes" id="UP000608850">
    <property type="component" value="Unassembled WGS sequence"/>
</dbReference>
<comment type="catalytic activity">
    <reaction evidence="1">
        <text>ATP + protein L-histidine = ADP + protein N-phospho-L-histidine.</text>
        <dbReference type="EC" id="2.7.13.3"/>
    </reaction>
</comment>
<dbReference type="GO" id="GO:0000155">
    <property type="term" value="F:phosphorelay sensor kinase activity"/>
    <property type="evidence" value="ECO:0007669"/>
    <property type="project" value="InterPro"/>
</dbReference>
<dbReference type="Gene3D" id="3.30.565.10">
    <property type="entry name" value="Histidine kinase-like ATPase, C-terminal domain"/>
    <property type="match status" value="1"/>
</dbReference>
<dbReference type="Pfam" id="PF13426">
    <property type="entry name" value="PAS_9"/>
    <property type="match status" value="1"/>
</dbReference>
<dbReference type="PROSITE" id="PS50109">
    <property type="entry name" value="HIS_KIN"/>
    <property type="match status" value="1"/>
</dbReference>
<gene>
    <name evidence="10" type="ORF">GCM10009021_16610</name>
</gene>
<feature type="domain" description="Histidine kinase" evidence="7">
    <location>
        <begin position="152"/>
        <end position="341"/>
    </location>
</feature>
<name>A0A830GBS9_9EURY</name>
<evidence type="ECO:0000256" key="2">
    <source>
        <dbReference type="ARBA" id="ARBA00012438"/>
    </source>
</evidence>
<organism evidence="10 11">
    <name type="scientific">Halarchaeum nitratireducens</name>
    <dbReference type="NCBI Taxonomy" id="489913"/>
    <lineage>
        <taxon>Archaea</taxon>
        <taxon>Methanobacteriati</taxon>
        <taxon>Methanobacteriota</taxon>
        <taxon>Stenosarchaea group</taxon>
        <taxon>Halobacteria</taxon>
        <taxon>Halobacteriales</taxon>
        <taxon>Halobacteriaceae</taxon>
    </lineage>
</organism>
<sequence>MFDESGNVEPGVLDKDFFEVLVENGSDAIVSIDEQSRILFANRSVERVFGYEPEELVGEPLTKIMPERFRDAHHAAIDAYLETGERTLDWQNVELPARHKDGHEVQLSITFEEHHYDGRRVFSGIMRDITERVERERELQRQNEQLERFASIVSHDLRDPLQTAKADVAILESQPDDGDELLAELDDTLDRMDELIEDVLTLAKQGESIGDTARVPLERVVKDAWRTAGTDAATLDVEGDLLAVKADRERFETLLQNLFRNAVEHGGDDVTVRVGLLDDGFYVEDDGPGIPADALDDLFAYGFTTSDTGTGFGLSIVEQIADAHGWSVEASTGERGARFEFHDVTMS</sequence>
<keyword evidence="5" id="KW-0418">Kinase</keyword>
<evidence type="ECO:0000256" key="1">
    <source>
        <dbReference type="ARBA" id="ARBA00000085"/>
    </source>
</evidence>
<dbReference type="SUPFAM" id="SSF55874">
    <property type="entry name" value="ATPase domain of HSP90 chaperone/DNA topoisomerase II/histidine kinase"/>
    <property type="match status" value="1"/>
</dbReference>
<evidence type="ECO:0000313" key="11">
    <source>
        <dbReference type="Proteomes" id="UP000608850"/>
    </source>
</evidence>
<dbReference type="EMBL" id="BMOQ01000004">
    <property type="protein sequence ID" value="GGN16617.1"/>
    <property type="molecule type" value="Genomic_DNA"/>
</dbReference>
<dbReference type="InterPro" id="IPR000014">
    <property type="entry name" value="PAS"/>
</dbReference>
<dbReference type="InterPro" id="IPR005467">
    <property type="entry name" value="His_kinase_dom"/>
</dbReference>
<dbReference type="InterPro" id="IPR004358">
    <property type="entry name" value="Sig_transdc_His_kin-like_C"/>
</dbReference>
<reference evidence="10 11" key="1">
    <citation type="journal article" date="2019" name="Int. J. Syst. Evol. Microbiol.">
        <title>The Global Catalogue of Microorganisms (GCM) 10K type strain sequencing project: providing services to taxonomists for standard genome sequencing and annotation.</title>
        <authorList>
            <consortium name="The Broad Institute Genomics Platform"/>
            <consortium name="The Broad Institute Genome Sequencing Center for Infectious Disease"/>
            <person name="Wu L."/>
            <person name="Ma J."/>
        </authorList>
    </citation>
    <scope>NUCLEOTIDE SEQUENCE [LARGE SCALE GENOMIC DNA]</scope>
    <source>
        <strain evidence="10 11">JCM 16331</strain>
    </source>
</reference>
<evidence type="ECO:0000259" key="7">
    <source>
        <dbReference type="PROSITE" id="PS50109"/>
    </source>
</evidence>
<dbReference type="Gene3D" id="1.10.287.130">
    <property type="match status" value="1"/>
</dbReference>
<proteinExistence type="predicted"/>
<feature type="domain" description="PAS" evidence="8">
    <location>
        <begin position="14"/>
        <end position="84"/>
    </location>
</feature>
<keyword evidence="4" id="KW-0808">Transferase</keyword>
<dbReference type="CDD" id="cd00075">
    <property type="entry name" value="HATPase"/>
    <property type="match status" value="1"/>
</dbReference>
<evidence type="ECO:0000259" key="9">
    <source>
        <dbReference type="PROSITE" id="PS50113"/>
    </source>
</evidence>
<evidence type="ECO:0000259" key="8">
    <source>
        <dbReference type="PROSITE" id="PS50112"/>
    </source>
</evidence>
<dbReference type="SUPFAM" id="SSF47384">
    <property type="entry name" value="Homodimeric domain of signal transducing histidine kinase"/>
    <property type="match status" value="1"/>
</dbReference>
<dbReference type="PROSITE" id="PS50112">
    <property type="entry name" value="PAS"/>
    <property type="match status" value="1"/>
</dbReference>